<dbReference type="PATRIC" id="fig|1230457.4.peg.1670"/>
<name>M0CDY0_9EURY</name>
<evidence type="ECO:0000313" key="2">
    <source>
        <dbReference type="EMBL" id="ELZ21476.1"/>
    </source>
</evidence>
<dbReference type="Pfam" id="PF26032">
    <property type="entry name" value="DUF8008"/>
    <property type="match status" value="1"/>
</dbReference>
<dbReference type="Proteomes" id="UP000011615">
    <property type="component" value="Unassembled WGS sequence"/>
</dbReference>
<sequence length="57" mass="6621">MNKQRIEELQARELEKGTHLFTETVDHHEIAVDGDQLERTPSKTLPRERLNLSAHTT</sequence>
<reference evidence="2 3" key="1">
    <citation type="journal article" date="2014" name="PLoS Genet.">
        <title>Phylogenetically driven sequencing of extremely halophilic archaea reveals strategies for static and dynamic osmo-response.</title>
        <authorList>
            <person name="Becker E.A."/>
            <person name="Seitzer P.M."/>
            <person name="Tritt A."/>
            <person name="Larsen D."/>
            <person name="Krusor M."/>
            <person name="Yao A.I."/>
            <person name="Wu D."/>
            <person name="Madern D."/>
            <person name="Eisen J.A."/>
            <person name="Darling A.E."/>
            <person name="Facciotti M.T."/>
        </authorList>
    </citation>
    <scope>NUCLEOTIDE SEQUENCE [LARGE SCALE GENOMIC DNA]</scope>
    <source>
        <strain evidence="2 3">JCM 13563</strain>
    </source>
</reference>
<dbReference type="InterPro" id="IPR058321">
    <property type="entry name" value="DUF8008"/>
</dbReference>
<accession>M0CDY0</accession>
<evidence type="ECO:0000313" key="3">
    <source>
        <dbReference type="Proteomes" id="UP000011615"/>
    </source>
</evidence>
<evidence type="ECO:0000256" key="1">
    <source>
        <dbReference type="SAM" id="MobiDB-lite"/>
    </source>
</evidence>
<feature type="region of interest" description="Disordered" evidence="1">
    <location>
        <begin position="36"/>
        <end position="57"/>
    </location>
</feature>
<comment type="caution">
    <text evidence="2">The sequence shown here is derived from an EMBL/GenBank/DDBJ whole genome shotgun (WGS) entry which is preliminary data.</text>
</comment>
<proteinExistence type="predicted"/>
<feature type="compositionally biased region" description="Basic and acidic residues" evidence="1">
    <location>
        <begin position="36"/>
        <end position="50"/>
    </location>
</feature>
<dbReference type="EMBL" id="AOIT01000033">
    <property type="protein sequence ID" value="ELZ21476.1"/>
    <property type="molecule type" value="Genomic_DNA"/>
</dbReference>
<gene>
    <name evidence="2" type="ORF">C476_08318</name>
</gene>
<organism evidence="2 3">
    <name type="scientific">Natrinema limicola JCM 13563</name>
    <dbReference type="NCBI Taxonomy" id="1230457"/>
    <lineage>
        <taxon>Archaea</taxon>
        <taxon>Methanobacteriati</taxon>
        <taxon>Methanobacteriota</taxon>
        <taxon>Stenosarchaea group</taxon>
        <taxon>Halobacteria</taxon>
        <taxon>Halobacteriales</taxon>
        <taxon>Natrialbaceae</taxon>
        <taxon>Natrinema</taxon>
    </lineage>
</organism>
<keyword evidence="3" id="KW-1185">Reference proteome</keyword>
<dbReference type="AlphaFoldDB" id="M0CDY0"/>
<protein>
    <submittedName>
        <fullName evidence="2">Uncharacterized protein</fullName>
    </submittedName>
</protein>